<dbReference type="EMBL" id="JBHULT010000006">
    <property type="protein sequence ID" value="MFD2517725.1"/>
    <property type="molecule type" value="Genomic_DNA"/>
</dbReference>
<comment type="caution">
    <text evidence="1">The sequence shown here is derived from an EMBL/GenBank/DDBJ whole genome shotgun (WGS) entry which is preliminary data.</text>
</comment>
<evidence type="ECO:0000313" key="2">
    <source>
        <dbReference type="Proteomes" id="UP001597468"/>
    </source>
</evidence>
<evidence type="ECO:0000313" key="1">
    <source>
        <dbReference type="EMBL" id="MFD2517725.1"/>
    </source>
</evidence>
<dbReference type="Proteomes" id="UP001597468">
    <property type="component" value="Unassembled WGS sequence"/>
</dbReference>
<reference evidence="2" key="1">
    <citation type="journal article" date="2019" name="Int. J. Syst. Evol. Microbiol.">
        <title>The Global Catalogue of Microorganisms (GCM) 10K type strain sequencing project: providing services to taxonomists for standard genome sequencing and annotation.</title>
        <authorList>
            <consortium name="The Broad Institute Genomics Platform"/>
            <consortium name="The Broad Institute Genome Sequencing Center for Infectious Disease"/>
            <person name="Wu L."/>
            <person name="Ma J."/>
        </authorList>
    </citation>
    <scope>NUCLEOTIDE SEQUENCE [LARGE SCALE GENOMIC DNA]</scope>
    <source>
        <strain evidence="2">KCTC 42585</strain>
    </source>
</reference>
<dbReference type="RefSeq" id="WP_380750425.1">
    <property type="nucleotide sequence ID" value="NZ_JBHULT010000006.1"/>
</dbReference>
<sequence>MNQIKIHNLTEKTSFNSYEDFETYPTSNIKCPTCNDEISIGFNDLKKHQLSDYSNLSHADQLEFERFTTESVINKPNSFLDYYCPTCKTPIRLLYESWAGGRHGEYGYDLKTILTKEKEKEKNTGHNIG</sequence>
<gene>
    <name evidence="1" type="ORF">ACFSTG_07455</name>
</gene>
<protein>
    <submittedName>
        <fullName evidence="1">Uncharacterized protein</fullName>
    </submittedName>
</protein>
<keyword evidence="2" id="KW-1185">Reference proteome</keyword>
<organism evidence="1 2">
    <name type="scientific">Salinimicrobium flavum</name>
    <dbReference type="NCBI Taxonomy" id="1737065"/>
    <lineage>
        <taxon>Bacteria</taxon>
        <taxon>Pseudomonadati</taxon>
        <taxon>Bacteroidota</taxon>
        <taxon>Flavobacteriia</taxon>
        <taxon>Flavobacteriales</taxon>
        <taxon>Flavobacteriaceae</taxon>
        <taxon>Salinimicrobium</taxon>
    </lineage>
</organism>
<proteinExistence type="predicted"/>
<name>A0ABW5IWD5_9FLAO</name>
<accession>A0ABW5IWD5</accession>